<dbReference type="Pfam" id="PF12627">
    <property type="entry name" value="PolyA_pol_RNAbd"/>
    <property type="match status" value="1"/>
</dbReference>
<dbReference type="GO" id="GO:0008033">
    <property type="term" value="P:tRNA processing"/>
    <property type="evidence" value="ECO:0007669"/>
    <property type="project" value="UniProtKB-KW"/>
</dbReference>
<gene>
    <name evidence="11" type="ORF">JYB65_10840</name>
</gene>
<keyword evidence="6" id="KW-0547">Nucleotide-binding</keyword>
<dbReference type="GO" id="GO:0046872">
    <property type="term" value="F:metal ion binding"/>
    <property type="evidence" value="ECO:0007669"/>
    <property type="project" value="UniProtKB-KW"/>
</dbReference>
<dbReference type="Proteomes" id="UP000664545">
    <property type="component" value="Unassembled WGS sequence"/>
</dbReference>
<reference evidence="11" key="1">
    <citation type="submission" date="2021-02" db="EMBL/GenBank/DDBJ databases">
        <title>Abyssanaerobacter marinus gen.nov., sp., nov, anaerobic bacterium isolated from the Onnuri vent field of Indian Ocean and suggestion of Mogibacteriaceae fam. nov., and proposal of reclassification of ambiguous this family's genus member.</title>
        <authorList>
            <person name="Kim Y.J."/>
            <person name="Yang J.-A."/>
        </authorList>
    </citation>
    <scope>NUCLEOTIDE SEQUENCE</scope>
    <source>
        <strain evidence="11">DSM 2634</strain>
    </source>
</reference>
<dbReference type="RefSeq" id="WP_206582692.1">
    <property type="nucleotide sequence ID" value="NZ_JAFJZZ010000004.1"/>
</dbReference>
<feature type="domain" description="Poly A polymerase head" evidence="9">
    <location>
        <begin position="22"/>
        <end position="163"/>
    </location>
</feature>
<dbReference type="PANTHER" id="PTHR46173">
    <property type="entry name" value="CCA TRNA NUCLEOTIDYLTRANSFERASE 1, MITOCHONDRIAL"/>
    <property type="match status" value="1"/>
</dbReference>
<evidence type="ECO:0000256" key="6">
    <source>
        <dbReference type="ARBA" id="ARBA00022741"/>
    </source>
</evidence>
<dbReference type="GO" id="GO:0000049">
    <property type="term" value="F:tRNA binding"/>
    <property type="evidence" value="ECO:0007669"/>
    <property type="project" value="TreeGrafter"/>
</dbReference>
<name>A0A939IGT0_CLOAM</name>
<dbReference type="CDD" id="cd05398">
    <property type="entry name" value="NT_ClassII-CCAase"/>
    <property type="match status" value="1"/>
</dbReference>
<dbReference type="GO" id="GO:0016779">
    <property type="term" value="F:nucleotidyltransferase activity"/>
    <property type="evidence" value="ECO:0007669"/>
    <property type="project" value="UniProtKB-KW"/>
</dbReference>
<accession>A0A939IGT0</accession>
<comment type="similarity">
    <text evidence="8">Belongs to the tRNA nucleotidyltransferase/poly(A) polymerase family.</text>
</comment>
<dbReference type="InterPro" id="IPR002646">
    <property type="entry name" value="PolA_pol_head_dom"/>
</dbReference>
<evidence type="ECO:0000256" key="8">
    <source>
        <dbReference type="RuleBase" id="RU003953"/>
    </source>
</evidence>
<dbReference type="AlphaFoldDB" id="A0A939IGT0"/>
<dbReference type="InterPro" id="IPR050264">
    <property type="entry name" value="Bact_CCA-adding_enz_type3_sf"/>
</dbReference>
<evidence type="ECO:0000256" key="2">
    <source>
        <dbReference type="ARBA" id="ARBA00022679"/>
    </source>
</evidence>
<organism evidence="11 12">
    <name type="scientific">Clostridium aminobutyricum</name>
    <dbReference type="NCBI Taxonomy" id="33953"/>
    <lineage>
        <taxon>Bacteria</taxon>
        <taxon>Bacillati</taxon>
        <taxon>Bacillota</taxon>
        <taxon>Clostridia</taxon>
        <taxon>Eubacteriales</taxon>
        <taxon>Clostridiaceae</taxon>
        <taxon>Clostridium</taxon>
    </lineage>
</organism>
<comment type="caution">
    <text evidence="11">The sequence shown here is derived from an EMBL/GenBank/DDBJ whole genome shotgun (WGS) entry which is preliminary data.</text>
</comment>
<dbReference type="Gene3D" id="1.10.246.80">
    <property type="match status" value="1"/>
</dbReference>
<proteinExistence type="inferred from homology"/>
<keyword evidence="12" id="KW-1185">Reference proteome</keyword>
<keyword evidence="5" id="KW-0479">Metal-binding</keyword>
<sequence length="448" mass="51325">MIKLPKEVNGTLKLLEEKGFEAYVVGGCVRDSLIGLKPLDWDIATSARIDELKRIFPEAQVLSEEYGVIRMVFPQAQELPAHSGEGPAADCALLEEALIVDIATFRIEGPYSDYKKPDHVTFTGSLEEDLTRRDFTINAIAYNPQRTLADPNQGRQDMKEKQIKAIGDPILRFEENPIRMLRAVRFAAELDFDLHQSVYDAIVAKAFLLDEIPVESIRSQFEKIIVSQHTRKGLKLLIETGLMDYIAGQEVSSTVSKRELEDLDTYICNIDKTKQVRLRRLALFYKCFDLKRSVAAIEYLKYSGKDEHALLDGVHLVDKLYFITNKYEMKKFLVDYGMERYEFLDNLSKAQRIVYDLPVNRIHSRKFILDNIREFQEPIFVEDLAINGDDLLKEGIASGAAIGKLLNMLLDVVHMKPNLNTKEDLMTYARTFSKNKLAASMRKIRFIR</sequence>
<evidence type="ECO:0000256" key="3">
    <source>
        <dbReference type="ARBA" id="ARBA00022694"/>
    </source>
</evidence>
<evidence type="ECO:0008006" key="13">
    <source>
        <dbReference type="Google" id="ProtNLM"/>
    </source>
</evidence>
<dbReference type="EMBL" id="JAFJZZ010000004">
    <property type="protein sequence ID" value="MBN7773860.1"/>
    <property type="molecule type" value="Genomic_DNA"/>
</dbReference>
<comment type="cofactor">
    <cofactor evidence="1">
        <name>Mg(2+)</name>
        <dbReference type="ChEBI" id="CHEBI:18420"/>
    </cofactor>
</comment>
<evidence type="ECO:0000259" key="10">
    <source>
        <dbReference type="Pfam" id="PF12627"/>
    </source>
</evidence>
<dbReference type="Gene3D" id="1.10.3090.10">
    <property type="entry name" value="cca-adding enzyme, domain 2"/>
    <property type="match status" value="1"/>
</dbReference>
<evidence type="ECO:0000313" key="11">
    <source>
        <dbReference type="EMBL" id="MBN7773860.1"/>
    </source>
</evidence>
<evidence type="ECO:0000256" key="7">
    <source>
        <dbReference type="ARBA" id="ARBA00022842"/>
    </source>
</evidence>
<protein>
    <recommendedName>
        <fullName evidence="13">CCA tRNA nucleotidyltransferase</fullName>
    </recommendedName>
</protein>
<evidence type="ECO:0000313" key="12">
    <source>
        <dbReference type="Proteomes" id="UP000664545"/>
    </source>
</evidence>
<dbReference type="GO" id="GO:0000166">
    <property type="term" value="F:nucleotide binding"/>
    <property type="evidence" value="ECO:0007669"/>
    <property type="project" value="UniProtKB-KW"/>
</dbReference>
<keyword evidence="7" id="KW-0460">Magnesium</keyword>
<evidence type="ECO:0000256" key="1">
    <source>
        <dbReference type="ARBA" id="ARBA00001946"/>
    </source>
</evidence>
<evidence type="ECO:0000256" key="4">
    <source>
        <dbReference type="ARBA" id="ARBA00022695"/>
    </source>
</evidence>
<dbReference type="PANTHER" id="PTHR46173:SF1">
    <property type="entry name" value="CCA TRNA NUCLEOTIDYLTRANSFERASE 1, MITOCHONDRIAL"/>
    <property type="match status" value="1"/>
</dbReference>
<dbReference type="SUPFAM" id="SSF81891">
    <property type="entry name" value="Poly A polymerase C-terminal region-like"/>
    <property type="match status" value="1"/>
</dbReference>
<feature type="domain" description="tRNA nucleotidyltransferase/poly(A) polymerase RNA and SrmB- binding" evidence="10">
    <location>
        <begin position="191"/>
        <end position="246"/>
    </location>
</feature>
<dbReference type="SUPFAM" id="SSF81301">
    <property type="entry name" value="Nucleotidyltransferase"/>
    <property type="match status" value="1"/>
</dbReference>
<dbReference type="Pfam" id="PF01743">
    <property type="entry name" value="PolyA_pol"/>
    <property type="match status" value="1"/>
</dbReference>
<keyword evidence="3" id="KW-0819">tRNA processing</keyword>
<keyword evidence="8" id="KW-0694">RNA-binding</keyword>
<evidence type="ECO:0000256" key="5">
    <source>
        <dbReference type="ARBA" id="ARBA00022723"/>
    </source>
</evidence>
<dbReference type="InterPro" id="IPR043519">
    <property type="entry name" value="NT_sf"/>
</dbReference>
<dbReference type="InterPro" id="IPR032828">
    <property type="entry name" value="PolyA_RNA-bd"/>
</dbReference>
<keyword evidence="4" id="KW-0548">Nucleotidyltransferase</keyword>
<keyword evidence="2 8" id="KW-0808">Transferase</keyword>
<dbReference type="Gene3D" id="3.30.460.10">
    <property type="entry name" value="Beta Polymerase, domain 2"/>
    <property type="match status" value="1"/>
</dbReference>
<evidence type="ECO:0000259" key="9">
    <source>
        <dbReference type="Pfam" id="PF01743"/>
    </source>
</evidence>